<protein>
    <submittedName>
        <fullName evidence="2">ABC-type transport system involved in multi-copper enzyme maturation permease subunit</fullName>
    </submittedName>
</protein>
<gene>
    <name evidence="2" type="ORF">J2S70_000700</name>
</gene>
<feature type="transmembrane region" description="Helical" evidence="1">
    <location>
        <begin position="120"/>
        <end position="141"/>
    </location>
</feature>
<evidence type="ECO:0000313" key="2">
    <source>
        <dbReference type="EMBL" id="MDP9806118.1"/>
    </source>
</evidence>
<keyword evidence="1" id="KW-1133">Transmembrane helix</keyword>
<dbReference type="Proteomes" id="UP001243212">
    <property type="component" value="Unassembled WGS sequence"/>
</dbReference>
<feature type="transmembrane region" description="Helical" evidence="1">
    <location>
        <begin position="36"/>
        <end position="58"/>
    </location>
</feature>
<dbReference type="EMBL" id="JAUSQX010000001">
    <property type="protein sequence ID" value="MDP9806118.1"/>
    <property type="molecule type" value="Genomic_DNA"/>
</dbReference>
<sequence length="146" mass="15658">MAIVVVAYAVIAIALGWLVATLKRNNFDAFTGGVTPYAGTVGSILAIGLVACGFGYLLRSTAGSIALVVGLVYMIDLLTLIPQTFFRETFAQLTPSSLMSTATLNDFAIAHPNPLFDRPWTALAILFGYALAVLLIGWLAYRKRDI</sequence>
<keyword evidence="1" id="KW-0472">Membrane</keyword>
<comment type="caution">
    <text evidence="2">The sequence shown here is derived from an EMBL/GenBank/DDBJ whole genome shotgun (WGS) entry which is preliminary data.</text>
</comment>
<accession>A0ABT9NH57</accession>
<dbReference type="RefSeq" id="WP_307682358.1">
    <property type="nucleotide sequence ID" value="NZ_JAUSQX010000001.1"/>
</dbReference>
<organism evidence="2 3">
    <name type="scientific">Trueperella bonasi</name>
    <dbReference type="NCBI Taxonomy" id="312286"/>
    <lineage>
        <taxon>Bacteria</taxon>
        <taxon>Bacillati</taxon>
        <taxon>Actinomycetota</taxon>
        <taxon>Actinomycetes</taxon>
        <taxon>Actinomycetales</taxon>
        <taxon>Actinomycetaceae</taxon>
        <taxon>Trueperella</taxon>
    </lineage>
</organism>
<reference evidence="2 3" key="1">
    <citation type="submission" date="2023-07" db="EMBL/GenBank/DDBJ databases">
        <title>Sequencing the genomes of 1000 actinobacteria strains.</title>
        <authorList>
            <person name="Klenk H.-P."/>
        </authorList>
    </citation>
    <scope>NUCLEOTIDE SEQUENCE [LARGE SCALE GENOMIC DNA]</scope>
    <source>
        <strain evidence="2 3">DSM 17163</strain>
    </source>
</reference>
<evidence type="ECO:0000256" key="1">
    <source>
        <dbReference type="SAM" id="Phobius"/>
    </source>
</evidence>
<keyword evidence="3" id="KW-1185">Reference proteome</keyword>
<keyword evidence="1" id="KW-0812">Transmembrane</keyword>
<feature type="transmembrane region" description="Helical" evidence="1">
    <location>
        <begin position="65"/>
        <end position="86"/>
    </location>
</feature>
<name>A0ABT9NH57_9ACTO</name>
<evidence type="ECO:0000313" key="3">
    <source>
        <dbReference type="Proteomes" id="UP001243212"/>
    </source>
</evidence>
<proteinExistence type="predicted"/>